<dbReference type="Proteomes" id="UP000297703">
    <property type="component" value="Unassembled WGS sequence"/>
</dbReference>
<reference evidence="2 3" key="1">
    <citation type="submission" date="2019-04" db="EMBL/GenBank/DDBJ databases">
        <title>Draft genome of the big-headed turtle Platysternon megacephalum.</title>
        <authorList>
            <person name="Gong S."/>
        </authorList>
    </citation>
    <scope>NUCLEOTIDE SEQUENCE [LARGE SCALE GENOMIC DNA]</scope>
    <source>
        <strain evidence="2">DO16091913</strain>
        <tissue evidence="2">Muscle</tissue>
    </source>
</reference>
<gene>
    <name evidence="2" type="ORF">DR999_PMT20005</name>
</gene>
<dbReference type="STRING" id="55544.A0A4D9DKU3"/>
<name>A0A4D9DKU3_9SAUR</name>
<feature type="region of interest" description="Disordered" evidence="1">
    <location>
        <begin position="1"/>
        <end position="74"/>
    </location>
</feature>
<comment type="caution">
    <text evidence="2">The sequence shown here is derived from an EMBL/GenBank/DDBJ whole genome shotgun (WGS) entry which is preliminary data.</text>
</comment>
<accession>A0A4D9DKU3</accession>
<feature type="compositionally biased region" description="Gly residues" evidence="1">
    <location>
        <begin position="59"/>
        <end position="72"/>
    </location>
</feature>
<dbReference type="EMBL" id="QXTE01000429">
    <property type="protein sequence ID" value="TFJ98095.1"/>
    <property type="molecule type" value="Genomic_DNA"/>
</dbReference>
<evidence type="ECO:0000313" key="2">
    <source>
        <dbReference type="EMBL" id="TFJ98095.1"/>
    </source>
</evidence>
<evidence type="ECO:0000313" key="3">
    <source>
        <dbReference type="Proteomes" id="UP000297703"/>
    </source>
</evidence>
<dbReference type="AlphaFoldDB" id="A0A4D9DKU3"/>
<sequence>MDAPEALWESQSTQLEPPQPHPAWGSPKEAALRKYELPGAPGKEPGVGQQMGNELVKGPGAGLPGGTEGTMGKGVPRAECVWEKQGSDWLRPWEAPQQDWRMWVAVCGVRVASGWLLDDKWPRQWGWDWGSWVAL</sequence>
<evidence type="ECO:0000256" key="1">
    <source>
        <dbReference type="SAM" id="MobiDB-lite"/>
    </source>
</evidence>
<keyword evidence="3" id="KW-1185">Reference proteome</keyword>
<proteinExistence type="predicted"/>
<organism evidence="2 3">
    <name type="scientific">Platysternon megacephalum</name>
    <name type="common">big-headed turtle</name>
    <dbReference type="NCBI Taxonomy" id="55544"/>
    <lineage>
        <taxon>Eukaryota</taxon>
        <taxon>Metazoa</taxon>
        <taxon>Chordata</taxon>
        <taxon>Craniata</taxon>
        <taxon>Vertebrata</taxon>
        <taxon>Euteleostomi</taxon>
        <taxon>Archelosauria</taxon>
        <taxon>Testudinata</taxon>
        <taxon>Testudines</taxon>
        <taxon>Cryptodira</taxon>
        <taxon>Durocryptodira</taxon>
        <taxon>Testudinoidea</taxon>
        <taxon>Platysternidae</taxon>
        <taxon>Platysternon</taxon>
    </lineage>
</organism>
<protein>
    <submittedName>
        <fullName evidence="2">TBC1 domain family member 17</fullName>
    </submittedName>
</protein>
<reference evidence="2 3" key="2">
    <citation type="submission" date="2019-04" db="EMBL/GenBank/DDBJ databases">
        <title>The genome sequence of big-headed turtle.</title>
        <authorList>
            <person name="Gong S."/>
        </authorList>
    </citation>
    <scope>NUCLEOTIDE SEQUENCE [LARGE SCALE GENOMIC DNA]</scope>
    <source>
        <strain evidence="2">DO16091913</strain>
        <tissue evidence="2">Muscle</tissue>
    </source>
</reference>